<evidence type="ECO:0000313" key="13">
    <source>
        <dbReference type="Proteomes" id="UP000199584"/>
    </source>
</evidence>
<proteinExistence type="predicted"/>
<dbReference type="InterPro" id="IPR001867">
    <property type="entry name" value="OmpR/PhoB-type_DNA-bd"/>
</dbReference>
<keyword evidence="2 8" id="KW-0597">Phosphoprotein</keyword>
<evidence type="ECO:0000256" key="5">
    <source>
        <dbReference type="ARBA" id="ARBA00023125"/>
    </source>
</evidence>
<evidence type="ECO:0000256" key="2">
    <source>
        <dbReference type="ARBA" id="ARBA00022553"/>
    </source>
</evidence>
<dbReference type="InterPro" id="IPR011006">
    <property type="entry name" value="CheY-like_superfamily"/>
</dbReference>
<sequence length="239" mass="27544">MSYKILVVDDEKNILELISYNLKREGYTVVTADNGLDALQTAQDVKPDLIILDIMLPGKDGLEVCRQLRFNPETYNIPIIILSAKDEEIDKVVGLEVGADDYVTKPFSPRELLARIKAHLRRMAQRSSRAPREQEKSNSKDLMFGSLRIRPESYEVYLEDNKVELSPKEFEILVLLAGNPGRVFTRDNLLEKIWGFDSVRETRTVDVHIRYLRQKIEKDPANPKYIETVRGVGYRFSDK</sequence>
<evidence type="ECO:0000259" key="11">
    <source>
        <dbReference type="PROSITE" id="PS51755"/>
    </source>
</evidence>
<organism evidence="12 13">
    <name type="scientific">Desulfoscipio geothermicus DSM 3669</name>
    <dbReference type="NCBI Taxonomy" id="1121426"/>
    <lineage>
        <taxon>Bacteria</taxon>
        <taxon>Bacillati</taxon>
        <taxon>Bacillota</taxon>
        <taxon>Clostridia</taxon>
        <taxon>Eubacteriales</taxon>
        <taxon>Desulfallaceae</taxon>
        <taxon>Desulfoscipio</taxon>
    </lineage>
</organism>
<dbReference type="STRING" id="39060.SAMN05660706_12831"/>
<evidence type="ECO:0000313" key="12">
    <source>
        <dbReference type="EMBL" id="SFR13581.1"/>
    </source>
</evidence>
<evidence type="ECO:0000256" key="1">
    <source>
        <dbReference type="ARBA" id="ARBA00018672"/>
    </source>
</evidence>
<comment type="function">
    <text evidence="7">May play the central regulatory role in sporulation. It may be an element of the effector pathway responsible for the activation of sporulation genes in response to nutritional stress. Spo0A may act in concert with spo0H (a sigma factor) to control the expression of some genes that are critical to the sporulation process.</text>
</comment>
<dbReference type="CDD" id="cd19937">
    <property type="entry name" value="REC_OmpR_BsPhoP-like"/>
    <property type="match status" value="1"/>
</dbReference>
<evidence type="ECO:0000256" key="4">
    <source>
        <dbReference type="ARBA" id="ARBA00023015"/>
    </source>
</evidence>
<dbReference type="AlphaFoldDB" id="A0A1I6E7Q5"/>
<dbReference type="Proteomes" id="UP000199584">
    <property type="component" value="Unassembled WGS sequence"/>
</dbReference>
<feature type="DNA-binding region" description="OmpR/PhoB-type" evidence="9">
    <location>
        <begin position="139"/>
        <end position="238"/>
    </location>
</feature>
<dbReference type="PANTHER" id="PTHR48111">
    <property type="entry name" value="REGULATOR OF RPOS"/>
    <property type="match status" value="1"/>
</dbReference>
<dbReference type="GO" id="GO:0005829">
    <property type="term" value="C:cytosol"/>
    <property type="evidence" value="ECO:0007669"/>
    <property type="project" value="TreeGrafter"/>
</dbReference>
<evidence type="ECO:0000256" key="3">
    <source>
        <dbReference type="ARBA" id="ARBA00023012"/>
    </source>
</evidence>
<protein>
    <recommendedName>
        <fullName evidence="1">Stage 0 sporulation protein A homolog</fullName>
    </recommendedName>
</protein>
<feature type="modified residue" description="4-aspartylphosphate" evidence="8">
    <location>
        <position position="53"/>
    </location>
</feature>
<evidence type="ECO:0000256" key="8">
    <source>
        <dbReference type="PROSITE-ProRule" id="PRU00169"/>
    </source>
</evidence>
<dbReference type="EMBL" id="FOYM01000028">
    <property type="protein sequence ID" value="SFR13581.1"/>
    <property type="molecule type" value="Genomic_DNA"/>
</dbReference>
<dbReference type="PROSITE" id="PS50110">
    <property type="entry name" value="RESPONSE_REGULATORY"/>
    <property type="match status" value="1"/>
</dbReference>
<dbReference type="GO" id="GO:0000976">
    <property type="term" value="F:transcription cis-regulatory region binding"/>
    <property type="evidence" value="ECO:0007669"/>
    <property type="project" value="TreeGrafter"/>
</dbReference>
<evidence type="ECO:0000256" key="6">
    <source>
        <dbReference type="ARBA" id="ARBA00023163"/>
    </source>
</evidence>
<dbReference type="GO" id="GO:0000156">
    <property type="term" value="F:phosphorelay response regulator activity"/>
    <property type="evidence" value="ECO:0007669"/>
    <property type="project" value="TreeGrafter"/>
</dbReference>
<dbReference type="RefSeq" id="WP_092486093.1">
    <property type="nucleotide sequence ID" value="NZ_FOYM01000028.1"/>
</dbReference>
<keyword evidence="6" id="KW-0804">Transcription</keyword>
<dbReference type="SMART" id="SM00862">
    <property type="entry name" value="Trans_reg_C"/>
    <property type="match status" value="1"/>
</dbReference>
<dbReference type="CDD" id="cd00383">
    <property type="entry name" value="trans_reg_C"/>
    <property type="match status" value="1"/>
</dbReference>
<dbReference type="Pfam" id="PF00072">
    <property type="entry name" value="Response_reg"/>
    <property type="match status" value="1"/>
</dbReference>
<name>A0A1I6E7Q5_9FIRM</name>
<feature type="domain" description="Response regulatory" evidence="10">
    <location>
        <begin position="4"/>
        <end position="120"/>
    </location>
</feature>
<dbReference type="InterPro" id="IPR001789">
    <property type="entry name" value="Sig_transdc_resp-reg_receiver"/>
</dbReference>
<dbReference type="InterPro" id="IPR036388">
    <property type="entry name" value="WH-like_DNA-bd_sf"/>
</dbReference>
<dbReference type="FunFam" id="3.40.50.2300:FF:000001">
    <property type="entry name" value="DNA-binding response regulator PhoB"/>
    <property type="match status" value="1"/>
</dbReference>
<dbReference type="PROSITE" id="PS51755">
    <property type="entry name" value="OMPR_PHOB"/>
    <property type="match status" value="1"/>
</dbReference>
<dbReference type="FunFam" id="1.10.10.10:FF:000018">
    <property type="entry name" value="DNA-binding response regulator ResD"/>
    <property type="match status" value="1"/>
</dbReference>
<keyword evidence="13" id="KW-1185">Reference proteome</keyword>
<dbReference type="SUPFAM" id="SSF52172">
    <property type="entry name" value="CheY-like"/>
    <property type="match status" value="1"/>
</dbReference>
<dbReference type="SUPFAM" id="SSF46894">
    <property type="entry name" value="C-terminal effector domain of the bipartite response regulators"/>
    <property type="match status" value="1"/>
</dbReference>
<dbReference type="Gene3D" id="1.10.10.10">
    <property type="entry name" value="Winged helix-like DNA-binding domain superfamily/Winged helix DNA-binding domain"/>
    <property type="match status" value="1"/>
</dbReference>
<keyword evidence="4" id="KW-0805">Transcription regulation</keyword>
<dbReference type="Pfam" id="PF00486">
    <property type="entry name" value="Trans_reg_C"/>
    <property type="match status" value="1"/>
</dbReference>
<dbReference type="SMART" id="SM00448">
    <property type="entry name" value="REC"/>
    <property type="match status" value="1"/>
</dbReference>
<reference evidence="13" key="1">
    <citation type="submission" date="2016-10" db="EMBL/GenBank/DDBJ databases">
        <authorList>
            <person name="Varghese N."/>
            <person name="Submissions S."/>
        </authorList>
    </citation>
    <scope>NUCLEOTIDE SEQUENCE [LARGE SCALE GENOMIC DNA]</scope>
    <source>
        <strain evidence="13">DSM 3669</strain>
    </source>
</reference>
<dbReference type="Gene3D" id="3.40.50.2300">
    <property type="match status" value="1"/>
</dbReference>
<dbReference type="InterPro" id="IPR039420">
    <property type="entry name" value="WalR-like"/>
</dbReference>
<evidence type="ECO:0000256" key="9">
    <source>
        <dbReference type="PROSITE-ProRule" id="PRU01091"/>
    </source>
</evidence>
<gene>
    <name evidence="12" type="ORF">SAMN05660706_12831</name>
</gene>
<dbReference type="GO" id="GO:0032993">
    <property type="term" value="C:protein-DNA complex"/>
    <property type="evidence" value="ECO:0007669"/>
    <property type="project" value="TreeGrafter"/>
</dbReference>
<keyword evidence="5 9" id="KW-0238">DNA-binding</keyword>
<evidence type="ECO:0000256" key="7">
    <source>
        <dbReference type="ARBA" id="ARBA00024867"/>
    </source>
</evidence>
<accession>A0A1I6E7Q5</accession>
<dbReference type="Gene3D" id="6.10.250.690">
    <property type="match status" value="1"/>
</dbReference>
<keyword evidence="3" id="KW-0902">Two-component regulatory system</keyword>
<dbReference type="PANTHER" id="PTHR48111:SF40">
    <property type="entry name" value="PHOSPHATE REGULON TRANSCRIPTIONAL REGULATORY PROTEIN PHOB"/>
    <property type="match status" value="1"/>
</dbReference>
<dbReference type="InterPro" id="IPR016032">
    <property type="entry name" value="Sig_transdc_resp-reg_C-effctor"/>
</dbReference>
<feature type="domain" description="OmpR/PhoB-type" evidence="11">
    <location>
        <begin position="139"/>
        <end position="238"/>
    </location>
</feature>
<dbReference type="OrthoDB" id="9790454at2"/>
<dbReference type="GO" id="GO:0006355">
    <property type="term" value="P:regulation of DNA-templated transcription"/>
    <property type="evidence" value="ECO:0007669"/>
    <property type="project" value="InterPro"/>
</dbReference>
<evidence type="ECO:0000259" key="10">
    <source>
        <dbReference type="PROSITE" id="PS50110"/>
    </source>
</evidence>